<proteinExistence type="predicted"/>
<organism evidence="1 2">
    <name type="scientific">Macrostomum lignano</name>
    <dbReference type="NCBI Taxonomy" id="282301"/>
    <lineage>
        <taxon>Eukaryota</taxon>
        <taxon>Metazoa</taxon>
        <taxon>Spiralia</taxon>
        <taxon>Lophotrochozoa</taxon>
        <taxon>Platyhelminthes</taxon>
        <taxon>Rhabditophora</taxon>
        <taxon>Macrostomorpha</taxon>
        <taxon>Macrostomida</taxon>
        <taxon>Macrostomidae</taxon>
        <taxon>Macrostomum</taxon>
    </lineage>
</organism>
<keyword evidence="1" id="KW-1185">Reference proteome</keyword>
<evidence type="ECO:0000313" key="1">
    <source>
        <dbReference type="Proteomes" id="UP000095280"/>
    </source>
</evidence>
<dbReference type="WBParaSite" id="maker-unitig_13868-snap-gene-0.2-mRNA-1">
    <property type="protein sequence ID" value="maker-unitig_13868-snap-gene-0.2-mRNA-1"/>
    <property type="gene ID" value="maker-unitig_13868-snap-gene-0.2"/>
</dbReference>
<sequence length="319" mass="35122">MSSIKLIGTLLAPRPALGHQKRRLNCCRRNGKTTKLARQIRSTEGTTQYPPKDVNVSYTSYDDYCPNGYIAYNKYNTRTGVFDCKIRTAEICFALCDMVGGVNWDMTNPTDILDPVERENWYCRALPSYATRPCYYKSKKRSSWTCRPHGRRGLSGQGFEGFGNQVRLSADHLVPAGGLGDPGGVGQNELAGPLAQLSGAVQRSTSRIVSSSTSSTTTRLARLSSIWCWNIAWNTGDRADSTALCAGSSAPPMHSVRSACWPRSNSWPRSSARRHSGSRTDWALDWPARFSVSPTTDTCEKATMVLTMSDIVMIGPDNV</sequence>
<reference evidence="2" key="1">
    <citation type="submission" date="2016-11" db="UniProtKB">
        <authorList>
            <consortium name="WormBaseParasite"/>
        </authorList>
    </citation>
    <scope>IDENTIFICATION</scope>
</reference>
<accession>A0A1I8F220</accession>
<dbReference type="Proteomes" id="UP000095280">
    <property type="component" value="Unplaced"/>
</dbReference>
<name>A0A1I8F220_9PLAT</name>
<evidence type="ECO:0000313" key="2">
    <source>
        <dbReference type="WBParaSite" id="maker-unitig_13868-snap-gene-0.2-mRNA-1"/>
    </source>
</evidence>
<dbReference type="AlphaFoldDB" id="A0A1I8F220"/>
<protein>
    <submittedName>
        <fullName evidence="2">Kringle domain-containing protein</fullName>
    </submittedName>
</protein>